<organism evidence="2 3">
    <name type="scientific">Sporothrix eucalyptigena</name>
    <dbReference type="NCBI Taxonomy" id="1812306"/>
    <lineage>
        <taxon>Eukaryota</taxon>
        <taxon>Fungi</taxon>
        <taxon>Dikarya</taxon>
        <taxon>Ascomycota</taxon>
        <taxon>Pezizomycotina</taxon>
        <taxon>Sordariomycetes</taxon>
        <taxon>Sordariomycetidae</taxon>
        <taxon>Ophiostomatales</taxon>
        <taxon>Ophiostomataceae</taxon>
        <taxon>Sporothrix</taxon>
    </lineage>
</organism>
<protein>
    <recommendedName>
        <fullName evidence="4">BTB domain-containing protein</fullName>
    </recommendedName>
</protein>
<keyword evidence="3" id="KW-1185">Reference proteome</keyword>
<evidence type="ECO:0000313" key="3">
    <source>
        <dbReference type="Proteomes" id="UP001642482"/>
    </source>
</evidence>
<reference evidence="2 3" key="1">
    <citation type="submission" date="2024-01" db="EMBL/GenBank/DDBJ databases">
        <authorList>
            <person name="Allen C."/>
            <person name="Tagirdzhanova G."/>
        </authorList>
    </citation>
    <scope>NUCLEOTIDE SEQUENCE [LARGE SCALE GENOMIC DNA]</scope>
</reference>
<feature type="compositionally biased region" description="Acidic residues" evidence="1">
    <location>
        <begin position="266"/>
        <end position="277"/>
    </location>
</feature>
<evidence type="ECO:0008006" key="4">
    <source>
        <dbReference type="Google" id="ProtNLM"/>
    </source>
</evidence>
<dbReference type="EMBL" id="CAWUHD010000002">
    <property type="protein sequence ID" value="CAK7208828.1"/>
    <property type="molecule type" value="Genomic_DNA"/>
</dbReference>
<gene>
    <name evidence="2" type="ORF">SEUCBS140593_000285</name>
</gene>
<feature type="compositionally biased region" description="Basic and acidic residues" evidence="1">
    <location>
        <begin position="239"/>
        <end position="248"/>
    </location>
</feature>
<comment type="caution">
    <text evidence="2">The sequence shown here is derived from an EMBL/GenBank/DDBJ whole genome shotgun (WGS) entry which is preliminary data.</text>
</comment>
<evidence type="ECO:0000256" key="1">
    <source>
        <dbReference type="SAM" id="MobiDB-lite"/>
    </source>
</evidence>
<dbReference type="Proteomes" id="UP001642482">
    <property type="component" value="Unassembled WGS sequence"/>
</dbReference>
<evidence type="ECO:0000313" key="2">
    <source>
        <dbReference type="EMBL" id="CAK7208828.1"/>
    </source>
</evidence>
<sequence>MPHYIEPVSPRPRFDASNWDVKVTCGEFCWYLHKVILRKCRYFSAILPINCEDDEELSSIELNSHDPGQLSQVLRFMYYFDYPGAVYDHLNPLFGDSVLTNTAMYLAGASVGHHGMMQFATRHIDKWTDAVFPLSTSRKLKWQQGAGASMVHLSSSPNSPLYEAVCDSDSTMDHTILRLVDPLYRALRIVYEQPMAVWANALLGLRVALIRFVVTALPLLAVNASFQAHFRNEWERPIHQRPVHEASSDKYQSSGESGDASRDASEDTSGDESEDTSGDVSGDLPTANSTGESKGKPKKEHKKKYKRKPKRSNKNPRFKPTPRVDGLSVVDYILMDYATFFDLHLVGWPKGQAGGDISHTLKPPQPSVGRTVALLRRLARNERSWIDDTPRQDNETGNYHNEVNYAAVDDSASGENIETRTQAHIDRDYRKLCLDTSLWDHEMTLGEIIYGLERIMSRQTQL</sequence>
<dbReference type="CDD" id="cd18186">
    <property type="entry name" value="BTB_POZ_ZBTB_KLHL-like"/>
    <property type="match status" value="1"/>
</dbReference>
<accession>A0ABP0ANJ4</accession>
<dbReference type="InterPro" id="IPR011333">
    <property type="entry name" value="SKP1/BTB/POZ_sf"/>
</dbReference>
<dbReference type="SUPFAM" id="SSF54695">
    <property type="entry name" value="POZ domain"/>
    <property type="match status" value="1"/>
</dbReference>
<proteinExistence type="predicted"/>
<feature type="region of interest" description="Disordered" evidence="1">
    <location>
        <begin position="239"/>
        <end position="324"/>
    </location>
</feature>
<dbReference type="Gene3D" id="3.30.710.10">
    <property type="entry name" value="Potassium Channel Kv1.1, Chain A"/>
    <property type="match status" value="1"/>
</dbReference>
<name>A0ABP0ANJ4_9PEZI</name>
<feature type="compositionally biased region" description="Basic residues" evidence="1">
    <location>
        <begin position="296"/>
        <end position="317"/>
    </location>
</feature>